<dbReference type="InterPro" id="IPR003360">
    <property type="entry name" value="US22-like"/>
</dbReference>
<dbReference type="OrthoDB" id="10614at10239"/>
<evidence type="ECO:0000313" key="1">
    <source>
        <dbReference type="EMBL" id="AAM00677.1"/>
    </source>
</evidence>
<proteinExistence type="predicted"/>
<keyword evidence="3" id="KW-1185">Reference proteome</keyword>
<name>Q8QS62_9BETA</name>
<evidence type="ECO:0000313" key="2">
    <source>
        <dbReference type="EMBL" id="QXV67778.1"/>
    </source>
</evidence>
<reference evidence="1 3" key="1">
    <citation type="journal article" date="2003" name="J. Gen. Virol.">
        <title>The human cytomegalovirus genome revisited: comparison with the chimpanzee cytomegalovirus genome.</title>
        <authorList>
            <person name="Davison A.J."/>
            <person name="Dolan A."/>
            <person name="Akter P."/>
            <person name="Addison C."/>
            <person name="Dargan D.J."/>
            <person name="Alcendor D.J."/>
            <person name="McGeoch D.J."/>
            <person name="Hayward G.S."/>
        </authorList>
    </citation>
    <scope>NUCLEOTIDE SEQUENCE [LARGE SCALE GENOMIC DNA]</scope>
    <source>
        <strain evidence="1">Heberling</strain>
    </source>
</reference>
<organism evidence="1 3">
    <name type="scientific">Panine betaherpesvirus 2</name>
    <name type="common">Chimpanzee cytomegalovirus</name>
    <dbReference type="NCBI Taxonomy" id="188763"/>
    <lineage>
        <taxon>Viruses</taxon>
        <taxon>Duplodnaviria</taxon>
        <taxon>Heunggongvirae</taxon>
        <taxon>Peploviricota</taxon>
        <taxon>Herviviricetes</taxon>
        <taxon>Herpesvirales</taxon>
        <taxon>Orthoherpesviridae</taxon>
        <taxon>Betaherpesvirinae</taxon>
        <taxon>Cytomegalovirus</taxon>
        <taxon>Cytomegalovirus paninebeta2</taxon>
    </lineage>
</organism>
<dbReference type="EMBL" id="AF480884">
    <property type="protein sequence ID" value="AAM00677.1"/>
    <property type="molecule type" value="Genomic_DNA"/>
</dbReference>
<protein>
    <submittedName>
        <fullName evidence="1">Tegument protein UL26</fullName>
    </submittedName>
</protein>
<reference evidence="2" key="2">
    <citation type="submission" date="2021-05" db="EMBL/GenBank/DDBJ databases">
        <title>Cloning and multi-omic analysis of chimpanzee cytomegalovirus: a resource for comparative functional genomics.</title>
        <authorList>
            <person name="Phan Q.V."/>
        </authorList>
    </citation>
    <scope>NUCLEOTIDE SEQUENCE</scope>
    <source>
        <strain evidence="2">Heberling</strain>
    </source>
</reference>
<dbReference type="RefSeq" id="NP_612670.1">
    <property type="nucleotide sequence ID" value="NC_003521.1"/>
</dbReference>
<dbReference type="GeneID" id="935586"/>
<accession>Q8QS62</accession>
<dbReference type="Proteomes" id="UP000099188">
    <property type="component" value="Segment"/>
</dbReference>
<gene>
    <name evidence="1" type="primary">UL26</name>
    <name evidence="1" type="ORF">CCMVgp028</name>
</gene>
<sequence length="190" mass="21528">MTSRRAAGGGLNIDEFMHRQRGRHLDLPYPEGYTLFVCEVEDTILTKRDMAYWKLLVVTEGQVRVIGTLGRLDMFSWDRSVVGVGGDGSVLCYEIGKENFVVRAADSLAQLLERGLLKSYFDDVERARQGQLRHGNRADLQRDANGRPISESAFYVNRALMRQRVTPRHRQQELTDAMFEAGNQPSALLP</sequence>
<dbReference type="Pfam" id="PF02393">
    <property type="entry name" value="US22"/>
    <property type="match status" value="1"/>
</dbReference>
<evidence type="ECO:0000313" key="3">
    <source>
        <dbReference type="Proteomes" id="UP000099188"/>
    </source>
</evidence>
<dbReference type="EMBL" id="MZ151943">
    <property type="protein sequence ID" value="QXV67778.1"/>
    <property type="molecule type" value="Genomic_DNA"/>
</dbReference>
<dbReference type="KEGG" id="vg:935586"/>